<protein>
    <submittedName>
        <fullName evidence="2">Uncharacterized protein</fullName>
    </submittedName>
</protein>
<gene>
    <name evidence="2" type="ORF">GOODEAATRI_026957</name>
</gene>
<evidence type="ECO:0000313" key="3">
    <source>
        <dbReference type="Proteomes" id="UP001476798"/>
    </source>
</evidence>
<feature type="compositionally biased region" description="Polar residues" evidence="1">
    <location>
        <begin position="17"/>
        <end position="29"/>
    </location>
</feature>
<feature type="region of interest" description="Disordered" evidence="1">
    <location>
        <begin position="17"/>
        <end position="72"/>
    </location>
</feature>
<evidence type="ECO:0000256" key="1">
    <source>
        <dbReference type="SAM" id="MobiDB-lite"/>
    </source>
</evidence>
<comment type="caution">
    <text evidence="2">The sequence shown here is derived from an EMBL/GenBank/DDBJ whole genome shotgun (WGS) entry which is preliminary data.</text>
</comment>
<organism evidence="2 3">
    <name type="scientific">Goodea atripinnis</name>
    <dbReference type="NCBI Taxonomy" id="208336"/>
    <lineage>
        <taxon>Eukaryota</taxon>
        <taxon>Metazoa</taxon>
        <taxon>Chordata</taxon>
        <taxon>Craniata</taxon>
        <taxon>Vertebrata</taxon>
        <taxon>Euteleostomi</taxon>
        <taxon>Actinopterygii</taxon>
        <taxon>Neopterygii</taxon>
        <taxon>Teleostei</taxon>
        <taxon>Neoteleostei</taxon>
        <taxon>Acanthomorphata</taxon>
        <taxon>Ovalentaria</taxon>
        <taxon>Atherinomorphae</taxon>
        <taxon>Cyprinodontiformes</taxon>
        <taxon>Goodeidae</taxon>
        <taxon>Goodea</taxon>
    </lineage>
</organism>
<reference evidence="2 3" key="1">
    <citation type="submission" date="2021-06" db="EMBL/GenBank/DDBJ databases">
        <authorList>
            <person name="Palmer J.M."/>
        </authorList>
    </citation>
    <scope>NUCLEOTIDE SEQUENCE [LARGE SCALE GENOMIC DNA]</scope>
    <source>
        <strain evidence="2 3">GA_2019</strain>
        <tissue evidence="2">Muscle</tissue>
    </source>
</reference>
<keyword evidence="3" id="KW-1185">Reference proteome</keyword>
<name>A0ABV0PS01_9TELE</name>
<dbReference type="Proteomes" id="UP001476798">
    <property type="component" value="Unassembled WGS sequence"/>
</dbReference>
<accession>A0ABV0PS01</accession>
<evidence type="ECO:0000313" key="2">
    <source>
        <dbReference type="EMBL" id="MEQ2186273.1"/>
    </source>
</evidence>
<proteinExistence type="predicted"/>
<sequence>MDVSVCRKHWTETRTLQLQRLPMTSQQSDRALPNEGDTPAKDAGSGSILSSSRNETAAAFRDNRSSGYLNSK</sequence>
<dbReference type="EMBL" id="JAHRIO010083399">
    <property type="protein sequence ID" value="MEQ2186273.1"/>
    <property type="molecule type" value="Genomic_DNA"/>
</dbReference>